<comment type="caution">
    <text evidence="3">The sequence shown here is derived from an EMBL/GenBank/DDBJ whole genome shotgun (WGS) entry which is preliminary data.</text>
</comment>
<gene>
    <name evidence="3" type="ORF">R1flu_003662</name>
</gene>
<feature type="compositionally biased region" description="Basic residues" evidence="2">
    <location>
        <begin position="1"/>
        <end position="14"/>
    </location>
</feature>
<feature type="coiled-coil region" evidence="1">
    <location>
        <begin position="227"/>
        <end position="307"/>
    </location>
</feature>
<dbReference type="EMBL" id="JBHFFA010000006">
    <property type="protein sequence ID" value="KAL2623457.1"/>
    <property type="molecule type" value="Genomic_DNA"/>
</dbReference>
<proteinExistence type="predicted"/>
<name>A0ABD1Y9M9_9MARC</name>
<reference evidence="3 4" key="1">
    <citation type="submission" date="2024-09" db="EMBL/GenBank/DDBJ databases">
        <title>Chromosome-scale assembly of Riccia fluitans.</title>
        <authorList>
            <person name="Paukszto L."/>
            <person name="Sawicki J."/>
            <person name="Karawczyk K."/>
            <person name="Piernik-Szablinska J."/>
            <person name="Szczecinska M."/>
            <person name="Mazdziarz M."/>
        </authorList>
    </citation>
    <scope>NUCLEOTIDE SEQUENCE [LARGE SCALE GENOMIC DNA]</scope>
    <source>
        <strain evidence="3">Rf_01</strain>
        <tissue evidence="3">Aerial parts of the thallus</tissue>
    </source>
</reference>
<dbReference type="Proteomes" id="UP001605036">
    <property type="component" value="Unassembled WGS sequence"/>
</dbReference>
<feature type="coiled-coil region" evidence="1">
    <location>
        <begin position="139"/>
        <end position="198"/>
    </location>
</feature>
<organism evidence="3 4">
    <name type="scientific">Riccia fluitans</name>
    <dbReference type="NCBI Taxonomy" id="41844"/>
    <lineage>
        <taxon>Eukaryota</taxon>
        <taxon>Viridiplantae</taxon>
        <taxon>Streptophyta</taxon>
        <taxon>Embryophyta</taxon>
        <taxon>Marchantiophyta</taxon>
        <taxon>Marchantiopsida</taxon>
        <taxon>Marchantiidae</taxon>
        <taxon>Marchantiales</taxon>
        <taxon>Ricciaceae</taxon>
        <taxon>Riccia</taxon>
    </lineage>
</organism>
<feature type="compositionally biased region" description="Polar residues" evidence="2">
    <location>
        <begin position="51"/>
        <end position="63"/>
    </location>
</feature>
<accession>A0ABD1Y9M9</accession>
<feature type="region of interest" description="Disordered" evidence="2">
    <location>
        <begin position="707"/>
        <end position="734"/>
    </location>
</feature>
<dbReference type="AlphaFoldDB" id="A0ABD1Y9M9"/>
<protein>
    <submittedName>
        <fullName evidence="3">Uncharacterized protein</fullName>
    </submittedName>
</protein>
<sequence length="760" mass="86887">MDKNKKKKAKRKAKAAAAATNAGDHSSLDHAHGPNRSGDDLPSLAAEENDNPSATLLHSSSETEPGKQENDQPAFDNWPMDIEETEYLQIFGHHRTDDREADVHNRNCSAGENMNVEHYECHQKIRKMEVAFVIQMARMSSLAQEKESAVRALDELEEALTIENENLEQEKAMALRELKELQEALVIEKETAELLRDQLTYLQGHIAEREVFEIGTQKQVQVVNAENMYLQGLVADLREKVQKLEKEVERAEEEQRKLADENQQLISKGEEEEGERVAELIKKIEKLEQERGDLEEKQNRLKQEGKQMIVRMEKEGEKMEQLSRQMVLKMDTERQILEQEIRQMSVKMEQEQENLEKERLQMNAQLQQERLKFNEENAQKTAHLTAEVEKLEKENRHLMLKLQQERETILQERNQMKSARELERNTLDQEYLLMGDRLNQERGQMELEYKQKREKLELDQEILEHNQQQVTAKLTALDTQLEQLEREASVRERVFRDLATVTEVDASKNWESWRVYGKDPLAEAVAVAEEARIQRMAMAQTVDKLLAENVELMEKVNQQTITINDLTKRMGPDVKASDEISYAEGPVDDAQEVIWRPEMETEERDSTGINNRRDEGGSNGFEHYSGKANGYSQGINAYIDEKNTYQNLGTSTGRYYDEERAAAKPPLFSVVESVPEASTSSTGRIRSGELDSSGSFTTLYEITEISDKDSSGTAELVERPQESSVAPGKSPGRASSVIKAPVRFLSFVAGYISGADLVKD</sequence>
<evidence type="ECO:0000313" key="3">
    <source>
        <dbReference type="EMBL" id="KAL2623457.1"/>
    </source>
</evidence>
<evidence type="ECO:0000313" key="4">
    <source>
        <dbReference type="Proteomes" id="UP001605036"/>
    </source>
</evidence>
<evidence type="ECO:0000256" key="2">
    <source>
        <dbReference type="SAM" id="MobiDB-lite"/>
    </source>
</evidence>
<feature type="coiled-coil region" evidence="1">
    <location>
        <begin position="334"/>
        <end position="494"/>
    </location>
</feature>
<feature type="compositionally biased region" description="Basic and acidic residues" evidence="2">
    <location>
        <begin position="707"/>
        <end position="721"/>
    </location>
</feature>
<evidence type="ECO:0000256" key="1">
    <source>
        <dbReference type="SAM" id="Coils"/>
    </source>
</evidence>
<feature type="region of interest" description="Disordered" evidence="2">
    <location>
        <begin position="1"/>
        <end position="77"/>
    </location>
</feature>
<feature type="region of interest" description="Disordered" evidence="2">
    <location>
        <begin position="600"/>
        <end position="623"/>
    </location>
</feature>
<keyword evidence="1" id="KW-0175">Coiled coil</keyword>
<keyword evidence="4" id="KW-1185">Reference proteome</keyword>